<organism evidence="2 3">
    <name type="scientific">Pyrrhoderma noxium</name>
    <dbReference type="NCBI Taxonomy" id="2282107"/>
    <lineage>
        <taxon>Eukaryota</taxon>
        <taxon>Fungi</taxon>
        <taxon>Dikarya</taxon>
        <taxon>Basidiomycota</taxon>
        <taxon>Agaricomycotina</taxon>
        <taxon>Agaricomycetes</taxon>
        <taxon>Hymenochaetales</taxon>
        <taxon>Hymenochaetaceae</taxon>
        <taxon>Pyrrhoderma</taxon>
    </lineage>
</organism>
<name>A0A286U5A2_9AGAM</name>
<comment type="caution">
    <text evidence="2">The sequence shown here is derived from an EMBL/GenBank/DDBJ whole genome shotgun (WGS) entry which is preliminary data.</text>
</comment>
<dbReference type="STRING" id="2282107.A0A286U5A2"/>
<dbReference type="EMBL" id="NBII01000011">
    <property type="protein sequence ID" value="PAV14761.1"/>
    <property type="molecule type" value="Genomic_DNA"/>
</dbReference>
<reference evidence="2 3" key="1">
    <citation type="journal article" date="2017" name="Mol. Ecol.">
        <title>Comparative and population genomic landscape of Phellinus noxius: A hypervariable fungus causing root rot in trees.</title>
        <authorList>
            <person name="Chung C.L."/>
            <person name="Lee T.J."/>
            <person name="Akiba M."/>
            <person name="Lee H.H."/>
            <person name="Kuo T.H."/>
            <person name="Liu D."/>
            <person name="Ke H.M."/>
            <person name="Yokoi T."/>
            <person name="Roa M.B."/>
            <person name="Lu M.J."/>
            <person name="Chang Y.Y."/>
            <person name="Ann P.J."/>
            <person name="Tsai J.N."/>
            <person name="Chen C.Y."/>
            <person name="Tzean S.S."/>
            <person name="Ota Y."/>
            <person name="Hattori T."/>
            <person name="Sahashi N."/>
            <person name="Liou R.F."/>
            <person name="Kikuchi T."/>
            <person name="Tsai I.J."/>
        </authorList>
    </citation>
    <scope>NUCLEOTIDE SEQUENCE [LARGE SCALE GENOMIC DNA]</scope>
    <source>
        <strain evidence="2 3">FFPRI411160</strain>
    </source>
</reference>
<evidence type="ECO:0000259" key="1">
    <source>
        <dbReference type="Pfam" id="PF24840"/>
    </source>
</evidence>
<dbReference type="OrthoDB" id="2344312at2759"/>
<accession>A0A286U5A2</accession>
<dbReference type="AlphaFoldDB" id="A0A286U5A2"/>
<dbReference type="InterPro" id="IPR057514">
    <property type="entry name" value="NTF2_SigF"/>
</dbReference>
<dbReference type="Pfam" id="PF24840">
    <property type="entry name" value="NTF2_SigF"/>
    <property type="match status" value="1"/>
</dbReference>
<proteinExistence type="predicted"/>
<dbReference type="PANTHER" id="PTHR35393:SF1">
    <property type="entry name" value="SNOAL-LIKE DOMAIN-CONTAINING PROTEIN"/>
    <property type="match status" value="1"/>
</dbReference>
<dbReference type="InParanoid" id="A0A286U5A2"/>
<evidence type="ECO:0000313" key="2">
    <source>
        <dbReference type="EMBL" id="PAV14761.1"/>
    </source>
</evidence>
<evidence type="ECO:0000313" key="3">
    <source>
        <dbReference type="Proteomes" id="UP000217199"/>
    </source>
</evidence>
<sequence length="204" mass="22942">MNHPETELSGVVKELVLAKTIQAQHKTIETYFAPDAGFNHPLCSIPRGRGSIEKIKGVYEWYKDMSPKIDIDIDSVVYDHENNVGYIEIVQVFHIFISLFAQAPAKLLVRVKLEKKFSDSKYYIIQQDDHYQPEDIASLVLPFLAPLVIGIKNFAGRLCGFNAVAFGALRNAIHMCMTAIGAWIKGEDSKNHYDNGITMNGRVD</sequence>
<dbReference type="Proteomes" id="UP000217199">
    <property type="component" value="Unassembled WGS sequence"/>
</dbReference>
<keyword evidence="3" id="KW-1185">Reference proteome</keyword>
<gene>
    <name evidence="2" type="ORF">PNOK_0931400</name>
</gene>
<dbReference type="PANTHER" id="PTHR35393">
    <property type="entry name" value="CHROMOSOME 1, WHOLE GENOME SHOTGUN SEQUENCE"/>
    <property type="match status" value="1"/>
</dbReference>
<feature type="domain" description="SigF-like NTF2-like" evidence="1">
    <location>
        <begin position="1"/>
        <end position="168"/>
    </location>
</feature>
<protein>
    <recommendedName>
        <fullName evidence="1">SigF-like NTF2-like domain-containing protein</fullName>
    </recommendedName>
</protein>